<dbReference type="CDD" id="cd00093">
    <property type="entry name" value="HTH_XRE"/>
    <property type="match status" value="1"/>
</dbReference>
<accession>A0A2W5A1K5</accession>
<evidence type="ECO:0000259" key="1">
    <source>
        <dbReference type="PROSITE" id="PS50943"/>
    </source>
</evidence>
<dbReference type="SMART" id="SM00530">
    <property type="entry name" value="HTH_XRE"/>
    <property type="match status" value="1"/>
</dbReference>
<dbReference type="SUPFAM" id="SSF47413">
    <property type="entry name" value="lambda repressor-like DNA-binding domains"/>
    <property type="match status" value="1"/>
</dbReference>
<dbReference type="InterPro" id="IPR001387">
    <property type="entry name" value="Cro/C1-type_HTH"/>
</dbReference>
<reference evidence="2 3" key="1">
    <citation type="submission" date="2017-08" db="EMBL/GenBank/DDBJ databases">
        <title>Infants hospitalized years apart are colonized by the same room-sourced microbial strains.</title>
        <authorList>
            <person name="Brooks B."/>
            <person name="Olm M.R."/>
            <person name="Firek B.A."/>
            <person name="Baker R."/>
            <person name="Thomas B.C."/>
            <person name="Morowitz M.J."/>
            <person name="Banfield J.F."/>
        </authorList>
    </citation>
    <scope>NUCLEOTIDE SEQUENCE [LARGE SCALE GENOMIC DNA]</scope>
    <source>
        <strain evidence="2">S2_018_000_R2_104</strain>
    </source>
</reference>
<dbReference type="Proteomes" id="UP000249557">
    <property type="component" value="Unassembled WGS sequence"/>
</dbReference>
<name>A0A2W5A1K5_9BACT</name>
<sequence>MISLKNLPELADRLKYIRSVKELSQIDLARIAETTQQAIQQAEAGKARSPRYLHRLSLELDVPYEWLTMNIMPEKAKAGRSQGLSEKGHEVLENYFAMPKKDQALLLELMKTRRKKDK</sequence>
<evidence type="ECO:0000313" key="2">
    <source>
        <dbReference type="EMBL" id="PZO87237.1"/>
    </source>
</evidence>
<dbReference type="Gene3D" id="1.10.260.40">
    <property type="entry name" value="lambda repressor-like DNA-binding domains"/>
    <property type="match status" value="1"/>
</dbReference>
<dbReference type="AlphaFoldDB" id="A0A2W5A1K5"/>
<dbReference type="GO" id="GO:0003677">
    <property type="term" value="F:DNA binding"/>
    <property type="evidence" value="ECO:0007669"/>
    <property type="project" value="InterPro"/>
</dbReference>
<gene>
    <name evidence="2" type="ORF">DI626_04480</name>
</gene>
<dbReference type="InterPro" id="IPR010982">
    <property type="entry name" value="Lambda_DNA-bd_dom_sf"/>
</dbReference>
<dbReference type="EMBL" id="QFNK01000067">
    <property type="protein sequence ID" value="PZO87237.1"/>
    <property type="molecule type" value="Genomic_DNA"/>
</dbReference>
<evidence type="ECO:0000313" key="3">
    <source>
        <dbReference type="Proteomes" id="UP000249557"/>
    </source>
</evidence>
<dbReference type="PROSITE" id="PS50943">
    <property type="entry name" value="HTH_CROC1"/>
    <property type="match status" value="1"/>
</dbReference>
<feature type="domain" description="HTH cro/C1-type" evidence="1">
    <location>
        <begin position="14"/>
        <end position="67"/>
    </location>
</feature>
<organism evidence="2 3">
    <name type="scientific">Micavibrio aeruginosavorus</name>
    <dbReference type="NCBI Taxonomy" id="349221"/>
    <lineage>
        <taxon>Bacteria</taxon>
        <taxon>Pseudomonadati</taxon>
        <taxon>Bdellovibrionota</taxon>
        <taxon>Bdellovibrionia</taxon>
        <taxon>Bdellovibrionales</taxon>
        <taxon>Pseudobdellovibrionaceae</taxon>
        <taxon>Micavibrio</taxon>
    </lineage>
</organism>
<protein>
    <recommendedName>
        <fullName evidence="1">HTH cro/C1-type domain-containing protein</fullName>
    </recommendedName>
</protein>
<comment type="caution">
    <text evidence="2">The sequence shown here is derived from an EMBL/GenBank/DDBJ whole genome shotgun (WGS) entry which is preliminary data.</text>
</comment>
<proteinExistence type="predicted"/>